<evidence type="ECO:0000256" key="2">
    <source>
        <dbReference type="ARBA" id="ARBA00022679"/>
    </source>
</evidence>
<dbReference type="Proteomes" id="UP000256964">
    <property type="component" value="Unassembled WGS sequence"/>
</dbReference>
<dbReference type="SUPFAM" id="SSF52833">
    <property type="entry name" value="Thioredoxin-like"/>
    <property type="match status" value="1"/>
</dbReference>
<sequence length="218" mass="24707">MVLKLYGLAVATCTKRVRVVLEELQVPYELVAIDILKADHKKDEIKEHQPFGQIPWIDDDGFKLFESRAICRYIALKYGGIGKLIPDPADVQKTALFEQAASIETSNFDPPVWGLAHEKVFEPFFGRAPNPQNVEAHEKALEGRLSGYEALLSKTKYVAGDELTLIDLFHLSYGALLKVQGYDYLESEKYPNVARWWKDVSSRPTWVKVNSVQLEPKA</sequence>
<dbReference type="FunFam" id="3.40.30.10:FF:000016">
    <property type="entry name" value="Glutathione S-transferase F2"/>
    <property type="match status" value="1"/>
</dbReference>
<evidence type="ECO:0000256" key="4">
    <source>
        <dbReference type="RuleBase" id="RU003494"/>
    </source>
</evidence>
<dbReference type="GO" id="GO:0043295">
    <property type="term" value="F:glutathione binding"/>
    <property type="evidence" value="ECO:0007669"/>
    <property type="project" value="TreeGrafter"/>
</dbReference>
<evidence type="ECO:0000259" key="5">
    <source>
        <dbReference type="PROSITE" id="PS50404"/>
    </source>
</evidence>
<dbReference type="EC" id="2.5.1.18" evidence="1"/>
<organism evidence="7 8">
    <name type="scientific">Lentinus brumalis</name>
    <dbReference type="NCBI Taxonomy" id="2498619"/>
    <lineage>
        <taxon>Eukaryota</taxon>
        <taxon>Fungi</taxon>
        <taxon>Dikarya</taxon>
        <taxon>Basidiomycota</taxon>
        <taxon>Agaricomycotina</taxon>
        <taxon>Agaricomycetes</taxon>
        <taxon>Polyporales</taxon>
        <taxon>Polyporaceae</taxon>
        <taxon>Lentinus</taxon>
    </lineage>
</organism>
<evidence type="ECO:0000256" key="3">
    <source>
        <dbReference type="ARBA" id="ARBA00047960"/>
    </source>
</evidence>
<dbReference type="PROSITE" id="PS50405">
    <property type="entry name" value="GST_CTER"/>
    <property type="match status" value="1"/>
</dbReference>
<accession>A0A371CL45</accession>
<dbReference type="PANTHER" id="PTHR43900">
    <property type="entry name" value="GLUTATHIONE S-TRANSFERASE RHO"/>
    <property type="match status" value="1"/>
</dbReference>
<dbReference type="SUPFAM" id="SSF47616">
    <property type="entry name" value="GST C-terminal domain-like"/>
    <property type="match status" value="1"/>
</dbReference>
<dbReference type="OrthoDB" id="249703at2759"/>
<proteinExistence type="inferred from homology"/>
<dbReference type="AlphaFoldDB" id="A0A371CL45"/>
<dbReference type="SFLD" id="SFLDG00358">
    <property type="entry name" value="Main_(cytGST)"/>
    <property type="match status" value="1"/>
</dbReference>
<dbReference type="InterPro" id="IPR036249">
    <property type="entry name" value="Thioredoxin-like_sf"/>
</dbReference>
<evidence type="ECO:0000259" key="6">
    <source>
        <dbReference type="PROSITE" id="PS50405"/>
    </source>
</evidence>
<dbReference type="CDD" id="cd03053">
    <property type="entry name" value="GST_N_Phi"/>
    <property type="match status" value="1"/>
</dbReference>
<dbReference type="Gene3D" id="3.40.30.10">
    <property type="entry name" value="Glutaredoxin"/>
    <property type="match status" value="1"/>
</dbReference>
<dbReference type="SFLD" id="SFLDS00019">
    <property type="entry name" value="Glutathione_Transferase_(cytos"/>
    <property type="match status" value="1"/>
</dbReference>
<dbReference type="STRING" id="139420.A0A371CL45"/>
<dbReference type="InterPro" id="IPR040079">
    <property type="entry name" value="Glutathione_S-Trfase"/>
</dbReference>
<dbReference type="Gene3D" id="1.20.1050.10">
    <property type="match status" value="1"/>
</dbReference>
<evidence type="ECO:0000256" key="1">
    <source>
        <dbReference type="ARBA" id="ARBA00012452"/>
    </source>
</evidence>
<dbReference type="Pfam" id="PF00043">
    <property type="entry name" value="GST_C"/>
    <property type="match status" value="1"/>
</dbReference>
<dbReference type="PANTHER" id="PTHR43900:SF3">
    <property type="entry name" value="GLUTATHIONE S-TRANSFERASE RHO"/>
    <property type="match status" value="1"/>
</dbReference>
<gene>
    <name evidence="7" type="ORF">OH76DRAFT_1450184</name>
</gene>
<keyword evidence="8" id="KW-1185">Reference proteome</keyword>
<dbReference type="EMBL" id="KZ857528">
    <property type="protein sequence ID" value="RDX40995.1"/>
    <property type="molecule type" value="Genomic_DNA"/>
</dbReference>
<feature type="domain" description="GST C-terminal" evidence="6">
    <location>
        <begin position="90"/>
        <end position="218"/>
    </location>
</feature>
<evidence type="ECO:0000313" key="7">
    <source>
        <dbReference type="EMBL" id="RDX40995.1"/>
    </source>
</evidence>
<dbReference type="Pfam" id="PF02798">
    <property type="entry name" value="GST_N"/>
    <property type="match status" value="1"/>
</dbReference>
<dbReference type="InterPro" id="IPR010987">
    <property type="entry name" value="Glutathione-S-Trfase_C-like"/>
</dbReference>
<comment type="catalytic activity">
    <reaction evidence="3">
        <text>RX + glutathione = an S-substituted glutathione + a halide anion + H(+)</text>
        <dbReference type="Rhea" id="RHEA:16437"/>
        <dbReference type="ChEBI" id="CHEBI:15378"/>
        <dbReference type="ChEBI" id="CHEBI:16042"/>
        <dbReference type="ChEBI" id="CHEBI:17792"/>
        <dbReference type="ChEBI" id="CHEBI:57925"/>
        <dbReference type="ChEBI" id="CHEBI:90779"/>
        <dbReference type="EC" id="2.5.1.18"/>
    </reaction>
</comment>
<dbReference type="InterPro" id="IPR004045">
    <property type="entry name" value="Glutathione_S-Trfase_N"/>
</dbReference>
<reference evidence="7 8" key="1">
    <citation type="journal article" date="2018" name="Biotechnol. Biofuels">
        <title>Integrative visual omics of the white-rot fungus Polyporus brumalis exposes the biotechnological potential of its oxidative enzymes for delignifying raw plant biomass.</title>
        <authorList>
            <person name="Miyauchi S."/>
            <person name="Rancon A."/>
            <person name="Drula E."/>
            <person name="Hage H."/>
            <person name="Chaduli D."/>
            <person name="Favel A."/>
            <person name="Grisel S."/>
            <person name="Henrissat B."/>
            <person name="Herpoel-Gimbert I."/>
            <person name="Ruiz-Duenas F.J."/>
            <person name="Chevret D."/>
            <person name="Hainaut M."/>
            <person name="Lin J."/>
            <person name="Wang M."/>
            <person name="Pangilinan J."/>
            <person name="Lipzen A."/>
            <person name="Lesage-Meessen L."/>
            <person name="Navarro D."/>
            <person name="Riley R."/>
            <person name="Grigoriev I.V."/>
            <person name="Zhou S."/>
            <person name="Raouche S."/>
            <person name="Rosso M.N."/>
        </authorList>
    </citation>
    <scope>NUCLEOTIDE SEQUENCE [LARGE SCALE GENOMIC DNA]</scope>
    <source>
        <strain evidence="7 8">BRFM 1820</strain>
    </source>
</reference>
<keyword evidence="2" id="KW-0808">Transferase</keyword>
<comment type="similarity">
    <text evidence="4">Belongs to the GST superfamily.</text>
</comment>
<evidence type="ECO:0000313" key="8">
    <source>
        <dbReference type="Proteomes" id="UP000256964"/>
    </source>
</evidence>
<dbReference type="InterPro" id="IPR004046">
    <property type="entry name" value="GST_C"/>
</dbReference>
<protein>
    <recommendedName>
        <fullName evidence="1">glutathione transferase</fullName>
        <ecNumber evidence="1">2.5.1.18</ecNumber>
    </recommendedName>
</protein>
<dbReference type="GO" id="GO:0004364">
    <property type="term" value="F:glutathione transferase activity"/>
    <property type="evidence" value="ECO:0007669"/>
    <property type="project" value="UniProtKB-EC"/>
</dbReference>
<feature type="domain" description="GST N-terminal" evidence="5">
    <location>
        <begin position="1"/>
        <end position="82"/>
    </location>
</feature>
<dbReference type="InterPro" id="IPR036282">
    <property type="entry name" value="Glutathione-S-Trfase_C_sf"/>
</dbReference>
<dbReference type="GO" id="GO:0005737">
    <property type="term" value="C:cytoplasm"/>
    <property type="evidence" value="ECO:0007669"/>
    <property type="project" value="TreeGrafter"/>
</dbReference>
<dbReference type="GO" id="GO:0006749">
    <property type="term" value="P:glutathione metabolic process"/>
    <property type="evidence" value="ECO:0007669"/>
    <property type="project" value="TreeGrafter"/>
</dbReference>
<name>A0A371CL45_9APHY</name>
<dbReference type="PROSITE" id="PS50404">
    <property type="entry name" value="GST_NTER"/>
    <property type="match status" value="1"/>
</dbReference>